<dbReference type="SUPFAM" id="SSF52499">
    <property type="entry name" value="Isochorismatase-like hydrolases"/>
    <property type="match status" value="1"/>
</dbReference>
<dbReference type="Proteomes" id="UP000254330">
    <property type="component" value="Unassembled WGS sequence"/>
</dbReference>
<dbReference type="InterPro" id="IPR050272">
    <property type="entry name" value="Isochorismatase-like_hydrls"/>
</dbReference>
<organism evidence="4 6">
    <name type="scientific">Kurthia zopfii</name>
    <dbReference type="NCBI Taxonomy" id="1650"/>
    <lineage>
        <taxon>Bacteria</taxon>
        <taxon>Bacillati</taxon>
        <taxon>Bacillota</taxon>
        <taxon>Bacilli</taxon>
        <taxon>Bacillales</taxon>
        <taxon>Caryophanaceae</taxon>
        <taxon>Kurthia</taxon>
    </lineage>
</organism>
<evidence type="ECO:0000313" key="4">
    <source>
        <dbReference type="EMBL" id="STX09738.1"/>
    </source>
</evidence>
<evidence type="ECO:0000259" key="3">
    <source>
        <dbReference type="Pfam" id="PF00857"/>
    </source>
</evidence>
<evidence type="ECO:0000313" key="6">
    <source>
        <dbReference type="Proteomes" id="UP000254330"/>
    </source>
</evidence>
<dbReference type="EMBL" id="SNZG01000007">
    <property type="protein sequence ID" value="TDR40906.1"/>
    <property type="molecule type" value="Genomic_DNA"/>
</dbReference>
<dbReference type="PANTHER" id="PTHR43540">
    <property type="entry name" value="PEROXYUREIDOACRYLATE/UREIDOACRYLATE AMIDOHYDROLASE-RELATED"/>
    <property type="match status" value="1"/>
</dbReference>
<proteinExistence type="inferred from homology"/>
<dbReference type="Gene3D" id="3.40.50.850">
    <property type="entry name" value="Isochorismatase-like"/>
    <property type="match status" value="1"/>
</dbReference>
<protein>
    <submittedName>
        <fullName evidence="4 5">Isochorismatase family</fullName>
    </submittedName>
</protein>
<evidence type="ECO:0000313" key="5">
    <source>
        <dbReference type="EMBL" id="TDR40906.1"/>
    </source>
</evidence>
<dbReference type="PANTHER" id="PTHR43540:SF14">
    <property type="entry name" value="ISOCHORISMATASE"/>
    <property type="match status" value="1"/>
</dbReference>
<comment type="caution">
    <text evidence="4">The sequence shown here is derived from an EMBL/GenBank/DDBJ whole genome shotgun (WGS) entry which is preliminary data.</text>
</comment>
<dbReference type="InterPro" id="IPR000868">
    <property type="entry name" value="Isochorismatase-like_dom"/>
</dbReference>
<dbReference type="GO" id="GO:0016787">
    <property type="term" value="F:hydrolase activity"/>
    <property type="evidence" value="ECO:0007669"/>
    <property type="project" value="UniProtKB-KW"/>
</dbReference>
<dbReference type="Pfam" id="PF00857">
    <property type="entry name" value="Isochorismatase"/>
    <property type="match status" value="1"/>
</dbReference>
<name>A0A8B4QAN4_9BACL</name>
<keyword evidence="2" id="KW-0378">Hydrolase</keyword>
<reference evidence="5 7" key="2">
    <citation type="submission" date="2019-03" db="EMBL/GenBank/DDBJ databases">
        <title>Genomic Encyclopedia of Type Strains, Phase IV (KMG-IV): sequencing the most valuable type-strain genomes for metagenomic binning, comparative biology and taxonomic classification.</title>
        <authorList>
            <person name="Goeker M."/>
        </authorList>
    </citation>
    <scope>NUCLEOTIDE SEQUENCE [LARGE SCALE GENOMIC DNA]</scope>
    <source>
        <strain evidence="5 7">DSM 20580</strain>
    </source>
</reference>
<dbReference type="AlphaFoldDB" id="A0A8B4QAN4"/>
<reference evidence="4 6" key="1">
    <citation type="submission" date="2018-06" db="EMBL/GenBank/DDBJ databases">
        <authorList>
            <consortium name="Pathogen Informatics"/>
            <person name="Doyle S."/>
        </authorList>
    </citation>
    <scope>NUCLEOTIDE SEQUENCE [LARGE SCALE GENOMIC DNA]</scope>
    <source>
        <strain evidence="4 6">NCTC10597</strain>
    </source>
</reference>
<sequence length="95" mass="10394">MEGEPKGIPIHNKTKLIRTINDIVHNASEKEIPVIFVRDVDGADGAGAGFEIHEDIALPNDCDILDKAATNAFYGTNLLQRLQSLKIEHLVIMGC</sequence>
<comment type="similarity">
    <text evidence="1">Belongs to the isochorismatase family.</text>
</comment>
<dbReference type="EMBL" id="UGNP01000001">
    <property type="protein sequence ID" value="STX09738.1"/>
    <property type="molecule type" value="Genomic_DNA"/>
</dbReference>
<dbReference type="Proteomes" id="UP000294641">
    <property type="component" value="Unassembled WGS sequence"/>
</dbReference>
<evidence type="ECO:0000256" key="2">
    <source>
        <dbReference type="ARBA" id="ARBA00022801"/>
    </source>
</evidence>
<keyword evidence="7" id="KW-1185">Reference proteome</keyword>
<feature type="domain" description="Isochorismatase-like" evidence="3">
    <location>
        <begin position="11"/>
        <end position="95"/>
    </location>
</feature>
<dbReference type="InterPro" id="IPR036380">
    <property type="entry name" value="Isochorismatase-like_sf"/>
</dbReference>
<evidence type="ECO:0000256" key="1">
    <source>
        <dbReference type="ARBA" id="ARBA00006336"/>
    </source>
</evidence>
<gene>
    <name evidence="5" type="ORF">DFR61_10721</name>
    <name evidence="4" type="ORF">NCTC10597_01434</name>
</gene>
<evidence type="ECO:0000313" key="7">
    <source>
        <dbReference type="Proteomes" id="UP000294641"/>
    </source>
</evidence>
<accession>A0A8B4QAN4</accession>